<protein>
    <submittedName>
        <fullName evidence="1">Uncharacterized protein</fullName>
    </submittedName>
</protein>
<evidence type="ECO:0000313" key="1">
    <source>
        <dbReference type="EMBL" id="MFB9231840.1"/>
    </source>
</evidence>
<dbReference type="RefSeq" id="WP_213888718.1">
    <property type="nucleotide sequence ID" value="NZ_JAGFNU010000004.1"/>
</dbReference>
<evidence type="ECO:0000313" key="2">
    <source>
        <dbReference type="Proteomes" id="UP001589683"/>
    </source>
</evidence>
<comment type="caution">
    <text evidence="1">The sequence shown here is derived from an EMBL/GenBank/DDBJ whole genome shotgun (WGS) entry which is preliminary data.</text>
</comment>
<keyword evidence="2" id="KW-1185">Reference proteome</keyword>
<name>A0ABV5JEG5_9RHOB</name>
<sequence>MEQDNKGEPDQEPTTIALTIAVPEKVGWSVRAGDNTWSGDDIKGLVQHIGETKIEWPATLSISLLFELTGDVEAVRSRPNHPTKGRGI</sequence>
<organism evidence="1 2">
    <name type="scientific">Pseudohalocynthiibacter aestuariivivens</name>
    <dbReference type="NCBI Taxonomy" id="1591409"/>
    <lineage>
        <taxon>Bacteria</taxon>
        <taxon>Pseudomonadati</taxon>
        <taxon>Pseudomonadota</taxon>
        <taxon>Alphaproteobacteria</taxon>
        <taxon>Rhodobacterales</taxon>
        <taxon>Paracoccaceae</taxon>
        <taxon>Pseudohalocynthiibacter</taxon>
    </lineage>
</organism>
<dbReference type="EMBL" id="JBHMEA010000033">
    <property type="protein sequence ID" value="MFB9231840.1"/>
    <property type="molecule type" value="Genomic_DNA"/>
</dbReference>
<accession>A0ABV5JEG5</accession>
<dbReference type="Proteomes" id="UP001589683">
    <property type="component" value="Unassembled WGS sequence"/>
</dbReference>
<gene>
    <name evidence="1" type="ORF">ACFFUT_08585</name>
</gene>
<proteinExistence type="predicted"/>
<reference evidence="1 2" key="1">
    <citation type="submission" date="2024-09" db="EMBL/GenBank/DDBJ databases">
        <authorList>
            <person name="Sun Q."/>
            <person name="Mori K."/>
        </authorList>
    </citation>
    <scope>NUCLEOTIDE SEQUENCE [LARGE SCALE GENOMIC DNA]</scope>
    <source>
        <strain evidence="1 2">CECT 8726</strain>
    </source>
</reference>